<sequence>MAQISAREAPHLQQIDLTTLNLQQLSTLKQQLDQDIESGKDYFKRKINFVTEQMEKIQVLGLEKSKIRDAVVEVMELKMQNQTA</sequence>
<comment type="caution">
    <text evidence="1">The sequence shown here is derived from an EMBL/GenBank/DDBJ whole genome shotgun (WGS) entry which is preliminary data.</text>
</comment>
<dbReference type="EMBL" id="CM043020">
    <property type="protein sequence ID" value="KAI4459738.1"/>
    <property type="molecule type" value="Genomic_DNA"/>
</dbReference>
<dbReference type="Proteomes" id="UP001056778">
    <property type="component" value="Chromosome 6"/>
</dbReference>
<organism evidence="1 2">
    <name type="scientific">Holotrichia oblita</name>
    <name type="common">Chafer beetle</name>
    <dbReference type="NCBI Taxonomy" id="644536"/>
    <lineage>
        <taxon>Eukaryota</taxon>
        <taxon>Metazoa</taxon>
        <taxon>Ecdysozoa</taxon>
        <taxon>Arthropoda</taxon>
        <taxon>Hexapoda</taxon>
        <taxon>Insecta</taxon>
        <taxon>Pterygota</taxon>
        <taxon>Neoptera</taxon>
        <taxon>Endopterygota</taxon>
        <taxon>Coleoptera</taxon>
        <taxon>Polyphaga</taxon>
        <taxon>Scarabaeiformia</taxon>
        <taxon>Scarabaeidae</taxon>
        <taxon>Melolonthinae</taxon>
        <taxon>Holotrichia</taxon>
    </lineage>
</organism>
<accession>A0ACB9SYY8</accession>
<reference evidence="1" key="1">
    <citation type="submission" date="2022-04" db="EMBL/GenBank/DDBJ databases">
        <title>Chromosome-scale genome assembly of Holotrichia oblita Faldermann.</title>
        <authorList>
            <person name="Rongchong L."/>
        </authorList>
    </citation>
    <scope>NUCLEOTIDE SEQUENCE</scope>
    <source>
        <strain evidence="1">81SQS9</strain>
    </source>
</reference>
<evidence type="ECO:0000313" key="1">
    <source>
        <dbReference type="EMBL" id="KAI4459738.1"/>
    </source>
</evidence>
<protein>
    <submittedName>
        <fullName evidence="1">Prefoldin subunit 5</fullName>
    </submittedName>
</protein>
<keyword evidence="2" id="KW-1185">Reference proteome</keyword>
<evidence type="ECO:0000313" key="2">
    <source>
        <dbReference type="Proteomes" id="UP001056778"/>
    </source>
</evidence>
<name>A0ACB9SYY8_HOLOL</name>
<gene>
    <name evidence="1" type="ORF">MML48_6g00000607</name>
</gene>
<proteinExistence type="predicted"/>